<dbReference type="InterPro" id="IPR006311">
    <property type="entry name" value="TAT_signal"/>
</dbReference>
<evidence type="ECO:0000313" key="3">
    <source>
        <dbReference type="Proteomes" id="UP000823736"/>
    </source>
</evidence>
<gene>
    <name evidence="2" type="ORF">J2753_002295</name>
</gene>
<dbReference type="EMBL" id="JAGGLC010000005">
    <property type="protein sequence ID" value="MBP1987785.1"/>
    <property type="molecule type" value="Genomic_DNA"/>
</dbReference>
<dbReference type="RefSeq" id="WP_209492149.1">
    <property type="nucleotide sequence ID" value="NZ_JAGGLC010000005.1"/>
</dbReference>
<accession>A0A8T4H2D0</accession>
<evidence type="ECO:0000259" key="1">
    <source>
        <dbReference type="Pfam" id="PF26451"/>
    </source>
</evidence>
<dbReference type="Pfam" id="PF26451">
    <property type="entry name" value="DUF8130"/>
    <property type="match status" value="1"/>
</dbReference>
<keyword evidence="3" id="KW-1185">Reference proteome</keyword>
<dbReference type="AlphaFoldDB" id="A0A8T4H2D0"/>
<sequence length="187" mass="20146">MKKRRAFLASAAAVAGGGCLGRITADPIYTLSAKTVKRTESALVPRVTVVDEEVTTESPATIRVALYNRSFHTVKVTAWSSGGGGRWGEIDSAVSKDGQMRLTEPGVAERVGEPPCWFARLPLSRGMHGGVPVPALRSQRRTFAVGAANHGGCLEPGSYRFEHRYDTEDGVTDVDWAFELILSKPDS</sequence>
<dbReference type="InterPro" id="IPR058443">
    <property type="entry name" value="DUF8130"/>
</dbReference>
<name>A0A8T4H2D0_9EURY</name>
<dbReference type="PROSITE" id="PS51257">
    <property type="entry name" value="PROKAR_LIPOPROTEIN"/>
    <property type="match status" value="1"/>
</dbReference>
<dbReference type="PROSITE" id="PS51318">
    <property type="entry name" value="TAT"/>
    <property type="match status" value="1"/>
</dbReference>
<proteinExistence type="predicted"/>
<evidence type="ECO:0000313" key="2">
    <source>
        <dbReference type="EMBL" id="MBP1987785.1"/>
    </source>
</evidence>
<protein>
    <recommendedName>
        <fullName evidence="1">DUF8130 domain-containing protein</fullName>
    </recommendedName>
</protein>
<comment type="caution">
    <text evidence="2">The sequence shown here is derived from an EMBL/GenBank/DDBJ whole genome shotgun (WGS) entry which is preliminary data.</text>
</comment>
<reference evidence="2" key="1">
    <citation type="submission" date="2021-03" db="EMBL/GenBank/DDBJ databases">
        <title>Genomic Encyclopedia of Type Strains, Phase IV (KMG-IV): sequencing the most valuable type-strain genomes for metagenomic binning, comparative biology and taxonomic classification.</title>
        <authorList>
            <person name="Goeker M."/>
        </authorList>
    </citation>
    <scope>NUCLEOTIDE SEQUENCE</scope>
    <source>
        <strain evidence="2">DSM 26232</strain>
    </source>
</reference>
<feature type="domain" description="DUF8130" evidence="1">
    <location>
        <begin position="3"/>
        <end position="77"/>
    </location>
</feature>
<organism evidence="2 3">
    <name type="scientific">Halolamina salifodinae</name>
    <dbReference type="NCBI Taxonomy" id="1202767"/>
    <lineage>
        <taxon>Archaea</taxon>
        <taxon>Methanobacteriati</taxon>
        <taxon>Methanobacteriota</taxon>
        <taxon>Stenosarchaea group</taxon>
        <taxon>Halobacteria</taxon>
        <taxon>Halobacteriales</taxon>
        <taxon>Haloferacaceae</taxon>
    </lineage>
</organism>
<dbReference type="Proteomes" id="UP000823736">
    <property type="component" value="Unassembled WGS sequence"/>
</dbReference>